<gene>
    <name evidence="1" type="ORF">Tci_877210</name>
</gene>
<protein>
    <submittedName>
        <fullName evidence="1">Uncharacterized protein</fullName>
    </submittedName>
</protein>
<comment type="caution">
    <text evidence="1">The sequence shown here is derived from an EMBL/GenBank/DDBJ whole genome shotgun (WGS) entry which is preliminary data.</text>
</comment>
<organism evidence="1">
    <name type="scientific">Tanacetum cinerariifolium</name>
    <name type="common">Dalmatian daisy</name>
    <name type="synonym">Chrysanthemum cinerariifolium</name>
    <dbReference type="NCBI Taxonomy" id="118510"/>
    <lineage>
        <taxon>Eukaryota</taxon>
        <taxon>Viridiplantae</taxon>
        <taxon>Streptophyta</taxon>
        <taxon>Embryophyta</taxon>
        <taxon>Tracheophyta</taxon>
        <taxon>Spermatophyta</taxon>
        <taxon>Magnoliopsida</taxon>
        <taxon>eudicotyledons</taxon>
        <taxon>Gunneridae</taxon>
        <taxon>Pentapetalae</taxon>
        <taxon>asterids</taxon>
        <taxon>campanulids</taxon>
        <taxon>Asterales</taxon>
        <taxon>Asteraceae</taxon>
        <taxon>Asteroideae</taxon>
        <taxon>Anthemideae</taxon>
        <taxon>Anthemidinae</taxon>
        <taxon>Tanacetum</taxon>
    </lineage>
</organism>
<proteinExistence type="predicted"/>
<accession>A0A699T7U1</accession>
<evidence type="ECO:0000313" key="1">
    <source>
        <dbReference type="EMBL" id="GFD05241.1"/>
    </source>
</evidence>
<sequence length="71" mass="8064">LIAARRLNELEKNPIRTIYGCSTTGIEWRFLKYEGNEFILDEQRYLLSDLPALLGALQAVIDASQSAIQRP</sequence>
<dbReference type="AlphaFoldDB" id="A0A699T7U1"/>
<feature type="non-terminal residue" evidence="1">
    <location>
        <position position="1"/>
    </location>
</feature>
<name>A0A699T7U1_TANCI</name>
<reference evidence="1" key="1">
    <citation type="journal article" date="2019" name="Sci. Rep.">
        <title>Draft genome of Tanacetum cinerariifolium, the natural source of mosquito coil.</title>
        <authorList>
            <person name="Yamashiro T."/>
            <person name="Shiraishi A."/>
            <person name="Satake H."/>
            <person name="Nakayama K."/>
        </authorList>
    </citation>
    <scope>NUCLEOTIDE SEQUENCE</scope>
</reference>
<dbReference type="EMBL" id="BKCJ011216991">
    <property type="protein sequence ID" value="GFD05241.1"/>
    <property type="molecule type" value="Genomic_DNA"/>
</dbReference>